<accession>A0AAW1H1H9</accession>
<feature type="transmembrane region" description="Helical" evidence="1">
    <location>
        <begin position="117"/>
        <end position="143"/>
    </location>
</feature>
<feature type="transmembrane region" description="Helical" evidence="1">
    <location>
        <begin position="468"/>
        <end position="489"/>
    </location>
</feature>
<name>A0AAW1H1H9_SAPOF</name>
<feature type="transmembrane region" description="Helical" evidence="1">
    <location>
        <begin position="256"/>
        <end position="276"/>
    </location>
</feature>
<dbReference type="PANTHER" id="PTHR31414">
    <property type="entry name" value="TRANSMEMBRANE PROTEIN DDB_G0292058"/>
    <property type="match status" value="1"/>
</dbReference>
<gene>
    <name evidence="2" type="ORF">RND81_13G189600</name>
</gene>
<keyword evidence="3" id="KW-1185">Reference proteome</keyword>
<feature type="transmembrane region" description="Helical" evidence="1">
    <location>
        <begin position="231"/>
        <end position="250"/>
    </location>
</feature>
<sequence length="512" mass="57270">MSISKRWDGHFITLLLISLFIFSFNLRVVLASNSSSGNLHRVDPLRHFKHYDGGYDLRNKHYWASAAFTGIHGYATAGALLICGLLCGMFMMIKYLILLFNGSHSSTTTTITNDSDFSYYLMVFLVLLFTFLAMIATGIALGANQKTVQRTNKLKETVLGAGNVARRTIHKVNKVMNTIQTLLCPYDQTTCVLLNTTSYQLGTQSRSIRQFMLKNGHTIDQAISVSYMTNVIVMVTNLLCLVGGLVLLFLHWHPGLFSIILLCWILAMACWALTGLDFFLHTFAEDTCTALEDFMNNPLNSSLSSLLPCANALKSQTIVLQLGRTVHDFVTQLNSNIDVMTKELVFTQVNHVNSVFGNMQICDPFAGPPDYQYLAGQCPKHAIPIRDLPDILARFTCENEISSNVCTGSGKFLPKTTYLMAYAYIRSVESLIDIYPDLENLIHCSFVKDRISDVVSHQCKPYKFSTRLLWASVLCLSIVMVSLLLLWVAKACQEHGKSFTNCSIVPIHEEQP</sequence>
<comment type="caution">
    <text evidence="2">The sequence shown here is derived from an EMBL/GenBank/DDBJ whole genome shotgun (WGS) entry which is preliminary data.</text>
</comment>
<dbReference type="PANTHER" id="PTHR31414:SF19">
    <property type="entry name" value="TRANSMEMBRANE PROTEIN"/>
    <property type="match status" value="1"/>
</dbReference>
<organism evidence="2 3">
    <name type="scientific">Saponaria officinalis</name>
    <name type="common">Common soapwort</name>
    <name type="synonym">Lychnis saponaria</name>
    <dbReference type="NCBI Taxonomy" id="3572"/>
    <lineage>
        <taxon>Eukaryota</taxon>
        <taxon>Viridiplantae</taxon>
        <taxon>Streptophyta</taxon>
        <taxon>Embryophyta</taxon>
        <taxon>Tracheophyta</taxon>
        <taxon>Spermatophyta</taxon>
        <taxon>Magnoliopsida</taxon>
        <taxon>eudicotyledons</taxon>
        <taxon>Gunneridae</taxon>
        <taxon>Pentapetalae</taxon>
        <taxon>Caryophyllales</taxon>
        <taxon>Caryophyllaceae</taxon>
        <taxon>Caryophylleae</taxon>
        <taxon>Saponaria</taxon>
    </lineage>
</organism>
<evidence type="ECO:0000313" key="2">
    <source>
        <dbReference type="EMBL" id="KAK9670255.1"/>
    </source>
</evidence>
<dbReference type="Proteomes" id="UP001443914">
    <property type="component" value="Unassembled WGS sequence"/>
</dbReference>
<evidence type="ECO:0000313" key="3">
    <source>
        <dbReference type="Proteomes" id="UP001443914"/>
    </source>
</evidence>
<dbReference type="AlphaFoldDB" id="A0AAW1H1H9"/>
<dbReference type="EMBL" id="JBDFQZ010000013">
    <property type="protein sequence ID" value="KAK9670255.1"/>
    <property type="molecule type" value="Genomic_DNA"/>
</dbReference>
<protein>
    <submittedName>
        <fullName evidence="2">Uncharacterized protein</fullName>
    </submittedName>
</protein>
<evidence type="ECO:0000256" key="1">
    <source>
        <dbReference type="SAM" id="Phobius"/>
    </source>
</evidence>
<keyword evidence="1" id="KW-0812">Transmembrane</keyword>
<dbReference type="GO" id="GO:0016020">
    <property type="term" value="C:membrane"/>
    <property type="evidence" value="ECO:0007669"/>
    <property type="project" value="TreeGrafter"/>
</dbReference>
<proteinExistence type="predicted"/>
<reference evidence="2" key="1">
    <citation type="submission" date="2024-03" db="EMBL/GenBank/DDBJ databases">
        <title>WGS assembly of Saponaria officinalis var. Norfolk2.</title>
        <authorList>
            <person name="Jenkins J."/>
            <person name="Shu S."/>
            <person name="Grimwood J."/>
            <person name="Barry K."/>
            <person name="Goodstein D."/>
            <person name="Schmutz J."/>
            <person name="Leebens-Mack J."/>
            <person name="Osbourn A."/>
        </authorList>
    </citation>
    <scope>NUCLEOTIDE SEQUENCE [LARGE SCALE GENOMIC DNA]</scope>
    <source>
        <strain evidence="2">JIC</strain>
    </source>
</reference>
<keyword evidence="1" id="KW-1133">Transmembrane helix</keyword>
<keyword evidence="1" id="KW-0472">Membrane</keyword>
<feature type="transmembrane region" description="Helical" evidence="1">
    <location>
        <begin position="74"/>
        <end position="97"/>
    </location>
</feature>
<feature type="transmembrane region" description="Helical" evidence="1">
    <location>
        <begin position="12"/>
        <end position="30"/>
    </location>
</feature>
<dbReference type="InterPro" id="IPR040283">
    <property type="entry name" value="DDB_G0292058-like"/>
</dbReference>